<proteinExistence type="predicted"/>
<dbReference type="VEuPathDB" id="CryptoDB:Vbra_15898"/>
<keyword evidence="2" id="KW-0732">Signal</keyword>
<feature type="region of interest" description="Disordered" evidence="1">
    <location>
        <begin position="42"/>
        <end position="62"/>
    </location>
</feature>
<dbReference type="Proteomes" id="UP000041254">
    <property type="component" value="Unassembled WGS sequence"/>
</dbReference>
<evidence type="ECO:0000313" key="3">
    <source>
        <dbReference type="EMBL" id="CEM15913.1"/>
    </source>
</evidence>
<organism evidence="3 4">
    <name type="scientific">Vitrella brassicaformis (strain CCMP3155)</name>
    <dbReference type="NCBI Taxonomy" id="1169540"/>
    <lineage>
        <taxon>Eukaryota</taxon>
        <taxon>Sar</taxon>
        <taxon>Alveolata</taxon>
        <taxon>Colpodellida</taxon>
        <taxon>Vitrellaceae</taxon>
        <taxon>Vitrella</taxon>
    </lineage>
</organism>
<dbReference type="AlphaFoldDB" id="A0A0G4FNW4"/>
<feature type="chain" id="PRO_5005189535" evidence="2">
    <location>
        <begin position="18"/>
        <end position="159"/>
    </location>
</feature>
<protein>
    <submittedName>
        <fullName evidence="3">Uncharacterized protein</fullName>
    </submittedName>
</protein>
<evidence type="ECO:0000256" key="2">
    <source>
        <dbReference type="SAM" id="SignalP"/>
    </source>
</evidence>
<dbReference type="EMBL" id="CDMY01000474">
    <property type="protein sequence ID" value="CEM15913.1"/>
    <property type="molecule type" value="Genomic_DNA"/>
</dbReference>
<dbReference type="InParanoid" id="A0A0G4FNW4"/>
<evidence type="ECO:0000256" key="1">
    <source>
        <dbReference type="SAM" id="MobiDB-lite"/>
    </source>
</evidence>
<accession>A0A0G4FNW4</accession>
<name>A0A0G4FNW4_VITBC</name>
<sequence length="159" mass="17502">MKAVFVGFFVLLVLAAAQDTSDLPTVFPVDEEVPFTPESVEPIHAGPLDRDPSHTGPLFVPSDSESDFMGLLAAQDWISRPLPAPAGAVSPQGRADDEGEQNVLPPPENTRPAYRPPRYSPPTPTYERPTYEQPSYEQPEPSRPWWWFGGYGGYGGYGR</sequence>
<feature type="region of interest" description="Disordered" evidence="1">
    <location>
        <begin position="82"/>
        <end position="142"/>
    </location>
</feature>
<feature type="signal peptide" evidence="2">
    <location>
        <begin position="1"/>
        <end position="17"/>
    </location>
</feature>
<keyword evidence="4" id="KW-1185">Reference proteome</keyword>
<reference evidence="3 4" key="1">
    <citation type="submission" date="2014-11" db="EMBL/GenBank/DDBJ databases">
        <authorList>
            <person name="Zhu J."/>
            <person name="Qi W."/>
            <person name="Song R."/>
        </authorList>
    </citation>
    <scope>NUCLEOTIDE SEQUENCE [LARGE SCALE GENOMIC DNA]</scope>
</reference>
<gene>
    <name evidence="3" type="ORF">Vbra_15898</name>
</gene>
<evidence type="ECO:0000313" key="4">
    <source>
        <dbReference type="Proteomes" id="UP000041254"/>
    </source>
</evidence>
<feature type="compositionally biased region" description="Pro residues" evidence="1">
    <location>
        <begin position="104"/>
        <end position="124"/>
    </location>
</feature>